<feature type="compositionally biased region" description="Basic and acidic residues" evidence="7">
    <location>
        <begin position="667"/>
        <end position="677"/>
    </location>
</feature>
<reference evidence="9" key="2">
    <citation type="submission" date="2020-09" db="EMBL/GenBank/DDBJ databases">
        <title>Reference genome assembly for Australian Ascochyta lentis isolate Al4.</title>
        <authorList>
            <person name="Lee R.C."/>
            <person name="Farfan-Caceres L.M."/>
            <person name="Debler J.W."/>
            <person name="Williams A.H."/>
            <person name="Henares B.M."/>
        </authorList>
    </citation>
    <scope>NUCLEOTIDE SEQUENCE</scope>
    <source>
        <strain evidence="9">Al4</strain>
    </source>
</reference>
<dbReference type="GO" id="GO:0098552">
    <property type="term" value="C:side of membrane"/>
    <property type="evidence" value="ECO:0007669"/>
    <property type="project" value="UniProtKB-KW"/>
</dbReference>
<dbReference type="InterPro" id="IPR035979">
    <property type="entry name" value="RBD_domain_sf"/>
</dbReference>
<feature type="region of interest" description="Disordered" evidence="7">
    <location>
        <begin position="667"/>
        <end position="691"/>
    </location>
</feature>
<dbReference type="PANTHER" id="PTHR31468:SF4">
    <property type="entry name" value="1,3-BETA-GLUCANOSYLTRANSFERASE GAS3-RELATED"/>
    <property type="match status" value="1"/>
</dbReference>
<dbReference type="CDD" id="cd12365">
    <property type="entry name" value="RRM_RNPS1"/>
    <property type="match status" value="1"/>
</dbReference>
<proteinExistence type="inferred from homology"/>
<sequence>MAQLTASIPVTIRGRYLWRGDERFFVRGVVYQVPDMHDPISDARLPQLRHDIALFKELGLNTLFVYFVDDTKRHGQAMKLLEEAGIYVFTCISTRFNAINRLDPYKSYHRTAIEEFCQTVNVMAQYPNTLGLLVASNLVNGRSSEKATPVVKAVVRDLKRYMKLAKESSGQRILPIGYDAATTDDRDKTILDYLSLGDPASSIDFWTCTCYSWAGQSDMLASGYEALATRLQGAAIPILMSEYGTNIPQPRLFQETAALYSPRMSQVFSGGCAYEFWQSANGYGLVELLDQEQARTTPAWAVQQNHDRALSRSNDPNKTAEKRETERGTLSIFHDFVNYKKNLDKTRDIEHHWEGDVLEREAAERGNVDTTQLNWPWEPEFQVPDTVVDWTRFENEANALLHRDVRGQSEMARAHASDLEHFQLQASSSQESQSAFTLANFAQTLLRELAPKNTGIVVEALTRNVKEDHLREIFGKYGTIKDLRMPVNPVFNVNRGTAYIMYEEIDEAERAIAKMHEAQLDGAKIQVSIVLPRRRFSQTPPPRRGGPPPRFQDDHNGYGGGGPPGAYRPPPMGGYGEGEAGEDAEEAISDTDRVHTQGLEAGPHAGACHDPHTVARHRGHRRAAEEAVEALAGETHHREEEREVVVAAVEVEGALVTIRTIAHDHAAGAPIVDRRETPSPTHTKNQPPTAKSLDHLYITHRLHS</sequence>
<feature type="compositionally biased region" description="Polar residues" evidence="7">
    <location>
        <begin position="678"/>
        <end position="689"/>
    </location>
</feature>
<evidence type="ECO:0000259" key="8">
    <source>
        <dbReference type="PROSITE" id="PS50102"/>
    </source>
</evidence>
<name>A0A8H7MI52_9PLEO</name>
<dbReference type="Pfam" id="PF03198">
    <property type="entry name" value="Glyco_hydro_72"/>
    <property type="match status" value="1"/>
</dbReference>
<keyword evidence="3" id="KW-0732">Signal</keyword>
<keyword evidence="5" id="KW-0694">RNA-binding</keyword>
<dbReference type="SUPFAM" id="SSF54928">
    <property type="entry name" value="RNA-binding domain, RBD"/>
    <property type="match status" value="1"/>
</dbReference>
<feature type="region of interest" description="Disordered" evidence="7">
    <location>
        <begin position="304"/>
        <end position="326"/>
    </location>
</feature>
<dbReference type="InterPro" id="IPR012677">
    <property type="entry name" value="Nucleotide-bd_a/b_plait_sf"/>
</dbReference>
<keyword evidence="6" id="KW-0472">Membrane</keyword>
<comment type="similarity">
    <text evidence="2 6">Belongs to the glycosyl hydrolase 72 family.</text>
</comment>
<accession>A0A8H7MI52</accession>
<evidence type="ECO:0000256" key="5">
    <source>
        <dbReference type="PROSITE-ProRule" id="PRU00176"/>
    </source>
</evidence>
<dbReference type="PROSITE" id="PS50102">
    <property type="entry name" value="RRM"/>
    <property type="match status" value="1"/>
</dbReference>
<dbReference type="InterPro" id="IPR034201">
    <property type="entry name" value="RNPS1_RRM"/>
</dbReference>
<feature type="compositionally biased region" description="Pro residues" evidence="7">
    <location>
        <begin position="539"/>
        <end position="550"/>
    </location>
</feature>
<dbReference type="EMBL" id="RZGK01000008">
    <property type="protein sequence ID" value="KAF9697209.1"/>
    <property type="molecule type" value="Genomic_DNA"/>
</dbReference>
<dbReference type="EC" id="2.4.1.-" evidence="6"/>
<comment type="subcellular location">
    <subcellularLocation>
        <location evidence="1 6">Cell membrane</location>
        <topology evidence="1 6">Lipid-anchor</topology>
        <topology evidence="1 6">GPI-anchor</topology>
    </subcellularLocation>
</comment>
<keyword evidence="4" id="KW-0325">Glycoprotein</keyword>
<evidence type="ECO:0000313" key="9">
    <source>
        <dbReference type="EMBL" id="KAF9697209.1"/>
    </source>
</evidence>
<keyword evidence="6" id="KW-0449">Lipoprotein</keyword>
<feature type="domain" description="RRM" evidence="8">
    <location>
        <begin position="454"/>
        <end position="532"/>
    </location>
</feature>
<comment type="caution">
    <text evidence="9">The sequence shown here is derived from an EMBL/GenBank/DDBJ whole genome shotgun (WGS) entry which is preliminary data.</text>
</comment>
<dbReference type="Pfam" id="PF00076">
    <property type="entry name" value="RRM_1"/>
    <property type="match status" value="1"/>
</dbReference>
<dbReference type="Gene3D" id="3.20.20.80">
    <property type="entry name" value="Glycosidases"/>
    <property type="match status" value="1"/>
</dbReference>
<evidence type="ECO:0000256" key="2">
    <source>
        <dbReference type="ARBA" id="ARBA00007528"/>
    </source>
</evidence>
<dbReference type="GO" id="GO:0003723">
    <property type="term" value="F:RNA binding"/>
    <property type="evidence" value="ECO:0007669"/>
    <property type="project" value="UniProtKB-UniRule"/>
</dbReference>
<evidence type="ECO:0000256" key="4">
    <source>
        <dbReference type="ARBA" id="ARBA00023180"/>
    </source>
</evidence>
<dbReference type="PANTHER" id="PTHR31468">
    <property type="entry name" value="1,3-BETA-GLUCANOSYLTRANSFERASE GAS1"/>
    <property type="match status" value="1"/>
</dbReference>
<organism evidence="9 10">
    <name type="scientific">Ascochyta lentis</name>
    <dbReference type="NCBI Taxonomy" id="205686"/>
    <lineage>
        <taxon>Eukaryota</taxon>
        <taxon>Fungi</taxon>
        <taxon>Dikarya</taxon>
        <taxon>Ascomycota</taxon>
        <taxon>Pezizomycotina</taxon>
        <taxon>Dothideomycetes</taxon>
        <taxon>Pleosporomycetidae</taxon>
        <taxon>Pleosporales</taxon>
        <taxon>Pleosporineae</taxon>
        <taxon>Didymellaceae</taxon>
        <taxon>Ascochyta</taxon>
    </lineage>
</organism>
<evidence type="ECO:0000313" key="10">
    <source>
        <dbReference type="Proteomes" id="UP000651452"/>
    </source>
</evidence>
<protein>
    <recommendedName>
        <fullName evidence="6">1,3-beta-glucanosyltransferase</fullName>
        <ecNumber evidence="6">2.4.1.-</ecNumber>
    </recommendedName>
</protein>
<dbReference type="GO" id="GO:0005886">
    <property type="term" value="C:plasma membrane"/>
    <property type="evidence" value="ECO:0007669"/>
    <property type="project" value="UniProtKB-SubCell"/>
</dbReference>
<dbReference type="OrthoDB" id="1055148at2759"/>
<evidence type="ECO:0000256" key="7">
    <source>
        <dbReference type="SAM" id="MobiDB-lite"/>
    </source>
</evidence>
<dbReference type="InterPro" id="IPR004886">
    <property type="entry name" value="Glucanosyltransferase"/>
</dbReference>
<reference evidence="9" key="1">
    <citation type="submission" date="2018-12" db="EMBL/GenBank/DDBJ databases">
        <authorList>
            <person name="Syme R.A."/>
            <person name="Farfan-Caceres L."/>
            <person name="Lichtenzveig J."/>
        </authorList>
    </citation>
    <scope>NUCLEOTIDE SEQUENCE</scope>
    <source>
        <strain evidence="9">Al4</strain>
    </source>
</reference>
<dbReference type="InterPro" id="IPR000504">
    <property type="entry name" value="RRM_dom"/>
</dbReference>
<feature type="region of interest" description="Disordered" evidence="7">
    <location>
        <begin position="533"/>
        <end position="580"/>
    </location>
</feature>
<dbReference type="Proteomes" id="UP000651452">
    <property type="component" value="Unassembled WGS sequence"/>
</dbReference>
<keyword evidence="6" id="KW-0808">Transferase</keyword>
<dbReference type="GO" id="GO:0031505">
    <property type="term" value="P:fungal-type cell wall organization"/>
    <property type="evidence" value="ECO:0007669"/>
    <property type="project" value="TreeGrafter"/>
</dbReference>
<dbReference type="SUPFAM" id="SSF51445">
    <property type="entry name" value="(Trans)glycosidases"/>
    <property type="match status" value="1"/>
</dbReference>
<comment type="function">
    <text evidence="6">Splits internally a 1,3-beta-glucan molecule and transfers the newly generated reducing end (the donor) to the non-reducing end of another 1,3-beta-glucan molecule (the acceptor) forming a 1,3-beta linkage, resulting in the elongation of 1,3-beta-glucan chains in the cell wall.</text>
</comment>
<dbReference type="AlphaFoldDB" id="A0A8H7MI52"/>
<dbReference type="SMART" id="SM00360">
    <property type="entry name" value="RRM"/>
    <property type="match status" value="1"/>
</dbReference>
<keyword evidence="6" id="KW-0336">GPI-anchor</keyword>
<dbReference type="InterPro" id="IPR017853">
    <property type="entry name" value="GH"/>
</dbReference>
<dbReference type="Gene3D" id="3.30.70.330">
    <property type="match status" value="1"/>
</dbReference>
<dbReference type="GO" id="GO:0042124">
    <property type="term" value="F:1,3-beta-glucanosyltransferase activity"/>
    <property type="evidence" value="ECO:0007669"/>
    <property type="project" value="TreeGrafter"/>
</dbReference>
<evidence type="ECO:0000256" key="3">
    <source>
        <dbReference type="ARBA" id="ARBA00022729"/>
    </source>
</evidence>
<evidence type="ECO:0000256" key="1">
    <source>
        <dbReference type="ARBA" id="ARBA00004609"/>
    </source>
</evidence>
<gene>
    <name evidence="9" type="ORF">EKO04_005049</name>
</gene>
<evidence type="ECO:0000256" key="6">
    <source>
        <dbReference type="RuleBase" id="RU361209"/>
    </source>
</evidence>
<keyword evidence="10" id="KW-1185">Reference proteome</keyword>
<dbReference type="GO" id="GO:0071970">
    <property type="term" value="P:fungal-type cell wall (1-&gt;3)-beta-D-glucan biosynthetic process"/>
    <property type="evidence" value="ECO:0007669"/>
    <property type="project" value="TreeGrafter"/>
</dbReference>